<proteinExistence type="predicted"/>
<organism evidence="1 2">
    <name type="scientific">Ephemerocybe angulata</name>
    <dbReference type="NCBI Taxonomy" id="980116"/>
    <lineage>
        <taxon>Eukaryota</taxon>
        <taxon>Fungi</taxon>
        <taxon>Dikarya</taxon>
        <taxon>Basidiomycota</taxon>
        <taxon>Agaricomycotina</taxon>
        <taxon>Agaricomycetes</taxon>
        <taxon>Agaricomycetidae</taxon>
        <taxon>Agaricales</taxon>
        <taxon>Agaricineae</taxon>
        <taxon>Psathyrellaceae</taxon>
        <taxon>Ephemerocybe</taxon>
    </lineage>
</organism>
<evidence type="ECO:0000313" key="2">
    <source>
        <dbReference type="Proteomes" id="UP000521943"/>
    </source>
</evidence>
<evidence type="ECO:0000313" key="1">
    <source>
        <dbReference type="EMBL" id="KAF6741641.1"/>
    </source>
</evidence>
<sequence length="222" mass="25341">MCSVCYGYFQLDTLFVDDYYDFGAILKAQKRLTVLGVFAVMFHSGGTPKSLVKSVKGRPVIAVYLRYTGKEPPTHKELSLTPELLSLEHARDFDVILGKALECNDMAICPSAEQVTDVSVYLAHVPLKEIFKAFIAAVARLFVNLSNLQLVLRYSDDTLEEWRDDPVAWPRSLTALEVRDKRVPIMIHPRRFQGSPVDFTKFLHTFARRDWGDSRIFDSDYD</sequence>
<comment type="caution">
    <text evidence="1">The sequence shown here is derived from an EMBL/GenBank/DDBJ whole genome shotgun (WGS) entry which is preliminary data.</text>
</comment>
<dbReference type="Proteomes" id="UP000521943">
    <property type="component" value="Unassembled WGS sequence"/>
</dbReference>
<protein>
    <submittedName>
        <fullName evidence="1">Uncharacterized protein</fullName>
    </submittedName>
</protein>
<accession>A0A8H6H8S4</accession>
<reference evidence="1 2" key="1">
    <citation type="submission" date="2020-07" db="EMBL/GenBank/DDBJ databases">
        <title>Comparative genomics of pyrophilous fungi reveals a link between fire events and developmental genes.</title>
        <authorList>
            <consortium name="DOE Joint Genome Institute"/>
            <person name="Steindorff A.S."/>
            <person name="Carver A."/>
            <person name="Calhoun S."/>
            <person name="Stillman K."/>
            <person name="Liu H."/>
            <person name="Lipzen A."/>
            <person name="Pangilinan J."/>
            <person name="Labutti K."/>
            <person name="Bruns T.D."/>
            <person name="Grigoriev I.V."/>
        </authorList>
    </citation>
    <scope>NUCLEOTIDE SEQUENCE [LARGE SCALE GENOMIC DNA]</scope>
    <source>
        <strain evidence="1 2">CBS 144469</strain>
    </source>
</reference>
<gene>
    <name evidence="1" type="ORF">DFP72DRAFT_244522</name>
</gene>
<name>A0A8H6H8S4_9AGAR</name>
<dbReference type="AlphaFoldDB" id="A0A8H6H8S4"/>
<dbReference type="EMBL" id="JACGCI010000226">
    <property type="protein sequence ID" value="KAF6741641.1"/>
    <property type="molecule type" value="Genomic_DNA"/>
</dbReference>
<keyword evidence="2" id="KW-1185">Reference proteome</keyword>